<dbReference type="Proteomes" id="UP001596001">
    <property type="component" value="Unassembled WGS sequence"/>
</dbReference>
<proteinExistence type="predicted"/>
<keyword evidence="1" id="KW-0732">Signal</keyword>
<evidence type="ECO:0000313" key="2">
    <source>
        <dbReference type="EMBL" id="MFC4789324.1"/>
    </source>
</evidence>
<feature type="chain" id="PRO_5045377727" evidence="1">
    <location>
        <begin position="26"/>
        <end position="385"/>
    </location>
</feature>
<comment type="caution">
    <text evidence="2">The sequence shown here is derived from an EMBL/GenBank/DDBJ whole genome shotgun (WGS) entry which is preliminary data.</text>
</comment>
<gene>
    <name evidence="2" type="ORF">ACFO6X_10080</name>
</gene>
<evidence type="ECO:0000313" key="3">
    <source>
        <dbReference type="Proteomes" id="UP001596001"/>
    </source>
</evidence>
<organism evidence="2 3">
    <name type="scientific">Giesbergeria sinuosa</name>
    <dbReference type="NCBI Taxonomy" id="80883"/>
    <lineage>
        <taxon>Bacteria</taxon>
        <taxon>Pseudomonadati</taxon>
        <taxon>Pseudomonadota</taxon>
        <taxon>Betaproteobacteria</taxon>
        <taxon>Burkholderiales</taxon>
        <taxon>Comamonadaceae</taxon>
        <taxon>Giesbergeria</taxon>
    </lineage>
</organism>
<dbReference type="EMBL" id="JBHSHJ010000007">
    <property type="protein sequence ID" value="MFC4789324.1"/>
    <property type="molecule type" value="Genomic_DNA"/>
</dbReference>
<protein>
    <submittedName>
        <fullName evidence="2">Uncharacterized protein</fullName>
    </submittedName>
</protein>
<reference evidence="3" key="1">
    <citation type="journal article" date="2019" name="Int. J. Syst. Evol. Microbiol.">
        <title>The Global Catalogue of Microorganisms (GCM) 10K type strain sequencing project: providing services to taxonomists for standard genome sequencing and annotation.</title>
        <authorList>
            <consortium name="The Broad Institute Genomics Platform"/>
            <consortium name="The Broad Institute Genome Sequencing Center for Infectious Disease"/>
            <person name="Wu L."/>
            <person name="Ma J."/>
        </authorList>
    </citation>
    <scope>NUCLEOTIDE SEQUENCE [LARGE SCALE GENOMIC DNA]</scope>
    <source>
        <strain evidence="3">CCUG 49452</strain>
    </source>
</reference>
<accession>A0ABV9QF12</accession>
<keyword evidence="3" id="KW-1185">Reference proteome</keyword>
<feature type="signal peptide" evidence="1">
    <location>
        <begin position="1"/>
        <end position="25"/>
    </location>
</feature>
<sequence>MKVLACIPAALLCTAWLVTIPSSQAGTTATTVPYAGTWKGSIGPHNVMVCLSPQTAQYYSLQQRRGLWLEAKATGQSSEDALAQALQTGQLTLTEQVRDAGSIELRPLAHWQLEPNAQGGLHGIWRDLTGQKKLPIQLTRLPAVAGRQQEDSAACGAQFYAPIQAAHTVQSHPRQYQGRSYQELRTPIARALQLPGNSSGVAAFNAYARQWLGEQAIQDYECTRMGGSTWESTLELVFWTDTTLVLRDFTPELYCGGAHGFSSVSHLTWNLETGLPTVVWDWLQGGAKAAAPQHTPSGEAIRTPLRALLEKHDPRNTPGDDCAEDSEHMEIAQPYPTPQGLVFETLHPHAMRACNDSITLAWRQLQPLLTPTGKTAMQHWRKTNR</sequence>
<evidence type="ECO:0000256" key="1">
    <source>
        <dbReference type="SAM" id="SignalP"/>
    </source>
</evidence>
<dbReference type="RefSeq" id="WP_382432597.1">
    <property type="nucleotide sequence ID" value="NZ_JBHSHJ010000007.1"/>
</dbReference>
<name>A0ABV9QF12_9BURK</name>